<reference evidence="2" key="1">
    <citation type="submission" date="2017-01" db="EMBL/GenBank/DDBJ databases">
        <authorList>
            <person name="Varghese N."/>
            <person name="Submissions S."/>
        </authorList>
    </citation>
    <scope>NUCLEOTIDE SEQUENCE [LARGE SCALE GENOMIC DNA]</scope>
    <source>
        <strain evidence="2">DSM 19945</strain>
    </source>
</reference>
<evidence type="ECO:0000313" key="2">
    <source>
        <dbReference type="Proteomes" id="UP000186221"/>
    </source>
</evidence>
<keyword evidence="2" id="KW-1185">Reference proteome</keyword>
<organism evidence="1 2">
    <name type="scientific">Rhodobacter aestuarii</name>
    <dbReference type="NCBI Taxonomy" id="453582"/>
    <lineage>
        <taxon>Bacteria</taxon>
        <taxon>Pseudomonadati</taxon>
        <taxon>Pseudomonadota</taxon>
        <taxon>Alphaproteobacteria</taxon>
        <taxon>Rhodobacterales</taxon>
        <taxon>Rhodobacter group</taxon>
        <taxon>Rhodobacter</taxon>
    </lineage>
</organism>
<name>A0A1N7NVZ8_9RHOB</name>
<dbReference type="OrthoDB" id="7362921at2"/>
<evidence type="ECO:0000313" key="1">
    <source>
        <dbReference type="EMBL" id="SIT02389.1"/>
    </source>
</evidence>
<proteinExistence type="predicted"/>
<gene>
    <name evidence="1" type="ORF">SAMN05421580_108174</name>
</gene>
<protein>
    <submittedName>
        <fullName evidence="1">Uncharacterized protein</fullName>
    </submittedName>
</protein>
<dbReference type="AlphaFoldDB" id="A0A1N7NVZ8"/>
<accession>A0A1N7NVZ8</accession>
<dbReference type="RefSeq" id="WP_076485458.1">
    <property type="nucleotide sequence ID" value="NZ_FTOG01000008.1"/>
</dbReference>
<dbReference type="STRING" id="453582.SAMN05421580_108174"/>
<dbReference type="Proteomes" id="UP000186221">
    <property type="component" value="Unassembled WGS sequence"/>
</dbReference>
<dbReference type="EMBL" id="FTOG01000008">
    <property type="protein sequence ID" value="SIT02389.1"/>
    <property type="molecule type" value="Genomic_DNA"/>
</dbReference>
<sequence>MSQPTSFIDCRGLSAPLTVLRIKQAVVGRQDCGLPLDVLVDRHCNAPERIAHSLKHDPTDIRLVYSTQDRRALAKAGKGMLRHG</sequence>